<organism evidence="1">
    <name type="scientific">Anguilla anguilla</name>
    <name type="common">European freshwater eel</name>
    <name type="synonym">Muraena anguilla</name>
    <dbReference type="NCBI Taxonomy" id="7936"/>
    <lineage>
        <taxon>Eukaryota</taxon>
        <taxon>Metazoa</taxon>
        <taxon>Chordata</taxon>
        <taxon>Craniata</taxon>
        <taxon>Vertebrata</taxon>
        <taxon>Euteleostomi</taxon>
        <taxon>Actinopterygii</taxon>
        <taxon>Neopterygii</taxon>
        <taxon>Teleostei</taxon>
        <taxon>Anguilliformes</taxon>
        <taxon>Anguillidae</taxon>
        <taxon>Anguilla</taxon>
    </lineage>
</organism>
<reference evidence="1" key="2">
    <citation type="journal article" date="2015" name="Fish Shellfish Immunol.">
        <title>Early steps in the European eel (Anguilla anguilla)-Vibrio vulnificus interaction in the gills: Role of the RtxA13 toxin.</title>
        <authorList>
            <person name="Callol A."/>
            <person name="Pajuelo D."/>
            <person name="Ebbesson L."/>
            <person name="Teles M."/>
            <person name="MacKenzie S."/>
            <person name="Amaro C."/>
        </authorList>
    </citation>
    <scope>NUCLEOTIDE SEQUENCE</scope>
</reference>
<dbReference type="AlphaFoldDB" id="A0A0E9UPD3"/>
<proteinExistence type="predicted"/>
<sequence>MLKGTQRRKVYSTQCPRGYRCIESPDRQA</sequence>
<dbReference type="EMBL" id="GBXM01041492">
    <property type="protein sequence ID" value="JAH67085.1"/>
    <property type="molecule type" value="Transcribed_RNA"/>
</dbReference>
<reference evidence="1" key="1">
    <citation type="submission" date="2014-11" db="EMBL/GenBank/DDBJ databases">
        <authorList>
            <person name="Amaro Gonzalez C."/>
        </authorList>
    </citation>
    <scope>NUCLEOTIDE SEQUENCE</scope>
</reference>
<name>A0A0E9UPD3_ANGAN</name>
<accession>A0A0E9UPD3</accession>
<protein>
    <submittedName>
        <fullName evidence="1">Uncharacterized protein</fullName>
    </submittedName>
</protein>
<evidence type="ECO:0000313" key="1">
    <source>
        <dbReference type="EMBL" id="JAH67085.1"/>
    </source>
</evidence>